<protein>
    <submittedName>
        <fullName evidence="1">Uncharacterized protein</fullName>
    </submittedName>
</protein>
<gene>
    <name evidence="1" type="ORF">Aco03nite_056220</name>
</gene>
<dbReference type="Proteomes" id="UP000612282">
    <property type="component" value="Unassembled WGS sequence"/>
</dbReference>
<organism evidence="1 2">
    <name type="scientific">Actinoplanes couchii</name>
    <dbReference type="NCBI Taxonomy" id="403638"/>
    <lineage>
        <taxon>Bacteria</taxon>
        <taxon>Bacillati</taxon>
        <taxon>Actinomycetota</taxon>
        <taxon>Actinomycetes</taxon>
        <taxon>Micromonosporales</taxon>
        <taxon>Micromonosporaceae</taxon>
        <taxon>Actinoplanes</taxon>
    </lineage>
</organism>
<evidence type="ECO:0000313" key="1">
    <source>
        <dbReference type="EMBL" id="GID57218.1"/>
    </source>
</evidence>
<dbReference type="EMBL" id="BOMG01000070">
    <property type="protein sequence ID" value="GID57218.1"/>
    <property type="molecule type" value="Genomic_DNA"/>
</dbReference>
<sequence>MAAITEGAGFLVAAVRELVRDAIATVVSRLAVYAAEEVATFGAATPLILPKVVSVVSSWSARIGRWLTALLRSLDNLVPLVRRIEDHIDALRRLLDRLGRAEEEFHALHRVKKKGAGAVQLYKLDSVRAIADKYGIDIDGLRITLADRRFRGYCGMTKPDGSITLFVPGFRSEEDLARTLAHEKFHHDELAAGKPYPRDPDEFEAFEDRAYAHEDQWWEDQPVRPEPRRR</sequence>
<dbReference type="RefSeq" id="WP_203799713.1">
    <property type="nucleotide sequence ID" value="NZ_BAAAQE010000092.1"/>
</dbReference>
<proteinExistence type="predicted"/>
<keyword evidence="2" id="KW-1185">Reference proteome</keyword>
<accession>A0ABQ3XFF1</accession>
<name>A0ABQ3XFF1_9ACTN</name>
<reference evidence="1 2" key="1">
    <citation type="submission" date="2021-01" db="EMBL/GenBank/DDBJ databases">
        <title>Whole genome shotgun sequence of Actinoplanes couchii NBRC 106145.</title>
        <authorList>
            <person name="Komaki H."/>
            <person name="Tamura T."/>
        </authorList>
    </citation>
    <scope>NUCLEOTIDE SEQUENCE [LARGE SCALE GENOMIC DNA]</scope>
    <source>
        <strain evidence="1 2">NBRC 106145</strain>
    </source>
</reference>
<evidence type="ECO:0000313" key="2">
    <source>
        <dbReference type="Proteomes" id="UP000612282"/>
    </source>
</evidence>
<comment type="caution">
    <text evidence="1">The sequence shown here is derived from an EMBL/GenBank/DDBJ whole genome shotgun (WGS) entry which is preliminary data.</text>
</comment>